<keyword evidence="1" id="KW-0175">Coiled coil</keyword>
<evidence type="ECO:0000259" key="3">
    <source>
        <dbReference type="PROSITE" id="PS50004"/>
    </source>
</evidence>
<keyword evidence="5" id="KW-1185">Reference proteome</keyword>
<reference evidence="4 5" key="1">
    <citation type="submission" date="2018-08" db="EMBL/GenBank/DDBJ databases">
        <title>Genome and evolution of the arbuscular mycorrhizal fungus Diversispora epigaea (formerly Glomus versiforme) and its bacterial endosymbionts.</title>
        <authorList>
            <person name="Sun X."/>
            <person name="Fei Z."/>
            <person name="Harrison M."/>
        </authorList>
    </citation>
    <scope>NUCLEOTIDE SEQUENCE [LARGE SCALE GENOMIC DNA]</scope>
    <source>
        <strain evidence="4 5">IT104</strain>
    </source>
</reference>
<dbReference type="STRING" id="1348612.A0A397HIX0"/>
<feature type="region of interest" description="Disordered" evidence="2">
    <location>
        <begin position="581"/>
        <end position="602"/>
    </location>
</feature>
<dbReference type="GO" id="GO:0005815">
    <property type="term" value="C:microtubule organizing center"/>
    <property type="evidence" value="ECO:0007669"/>
    <property type="project" value="TreeGrafter"/>
</dbReference>
<dbReference type="PANTHER" id="PTHR21574">
    <property type="entry name" value="CENTROSOMAL PROTEIN OF 120 KDA"/>
    <property type="match status" value="1"/>
</dbReference>
<dbReference type="InterPro" id="IPR022136">
    <property type="entry name" value="DUF3668"/>
</dbReference>
<gene>
    <name evidence="4" type="ORF">Glove_349g145</name>
</gene>
<dbReference type="InterPro" id="IPR039893">
    <property type="entry name" value="CEP120-like"/>
</dbReference>
<accession>A0A397HIX0</accession>
<dbReference type="OrthoDB" id="332250at2759"/>
<dbReference type="GO" id="GO:0010564">
    <property type="term" value="P:regulation of cell cycle process"/>
    <property type="evidence" value="ECO:0007669"/>
    <property type="project" value="TreeGrafter"/>
</dbReference>
<organism evidence="4 5">
    <name type="scientific">Diversispora epigaea</name>
    <dbReference type="NCBI Taxonomy" id="1348612"/>
    <lineage>
        <taxon>Eukaryota</taxon>
        <taxon>Fungi</taxon>
        <taxon>Fungi incertae sedis</taxon>
        <taxon>Mucoromycota</taxon>
        <taxon>Glomeromycotina</taxon>
        <taxon>Glomeromycetes</taxon>
        <taxon>Diversisporales</taxon>
        <taxon>Diversisporaceae</taxon>
        <taxon>Diversispora</taxon>
    </lineage>
</organism>
<dbReference type="AlphaFoldDB" id="A0A397HIX0"/>
<protein>
    <recommendedName>
        <fullName evidence="3">C2 domain-containing protein</fullName>
    </recommendedName>
</protein>
<feature type="compositionally biased region" description="Basic and acidic residues" evidence="2">
    <location>
        <begin position="588"/>
        <end position="599"/>
    </location>
</feature>
<feature type="coiled-coil region" evidence="1">
    <location>
        <begin position="681"/>
        <end position="737"/>
    </location>
</feature>
<evidence type="ECO:0000256" key="1">
    <source>
        <dbReference type="SAM" id="Coils"/>
    </source>
</evidence>
<dbReference type="Gene3D" id="2.60.40.150">
    <property type="entry name" value="C2 domain"/>
    <property type="match status" value="1"/>
</dbReference>
<dbReference type="SUPFAM" id="SSF49562">
    <property type="entry name" value="C2 domain (Calcium/lipid-binding domain, CaLB)"/>
    <property type="match status" value="1"/>
</dbReference>
<dbReference type="InterPro" id="IPR035892">
    <property type="entry name" value="C2_domain_sf"/>
</dbReference>
<dbReference type="EMBL" id="PQFF01000319">
    <property type="protein sequence ID" value="RHZ61173.1"/>
    <property type="molecule type" value="Genomic_DNA"/>
</dbReference>
<sequence>MSKFNPLCTIVVTVICGRYFTHNPNAKLYIECRFTDEILSTISPDSNSILSTDKVDQVSLPVWDTELAWEVDHKTLQILRSQWAQLKLQCFSVNHNEKVEIVGYCMLDLRGAAERPGKEKWVTLKQRGQGLSSEIKIEFCILPNLSPPSTPQLSSYVPNQSGILEKSDRNLTSDEIHDKKKSLITSENSDLYKIGSNGTEIFIFEITINFGANLQLLLQDSISFMTQQQFPELDLSTTLSHGYFFQYNILESNFVSSKFYDLSHPSLKPETATFRIQSSLEDIKEFLIEEEKLIINLYHDNQTIGFADIPLKGLFDSKTGEPRSLDRVCPMYNLKRELPVSADVQTAKIGLFMSIRRETADSLSKDVSERAKSYLLENVGQTLPQDLNNEHKYRVLIDLESIKLNNEIKNIYIRYSYPALGITNHRLTQELPNVEAGVDVKLANGTSTVDVNMTPQRLQRYFENVPLLMEIWQNNESRNVQIGVSTLRLEEVFLSQNTVDEVNNADVKTFTTMVPIKSVGLATSREMGHLSVSIRLDDYELKKKVNEVTNKTRPTLTKSHSASEIFSDIIPLADDSETIESGKSLQSIKEKNDTDDRRSSPSMSKFFTDIFQQAAEKMKFTQEVLASNRKDAKRQGFGKFKVQQLIEIDRQLQQSILHFQTRDESLLRAEKDFERRWLELDRKYEKKIKEAESRLEAEYAQKEKNSTQNNISDHQVVLDLQAEVNNLKIQLDSTSRSQQHYESQWIRALQVLAGLDNIGNENEETIFSKGLQEIDQCWWQARKMAEEEMELLNYEKFELNILKDEINKLKAQC</sequence>
<dbReference type="PROSITE" id="PS50004">
    <property type="entry name" value="C2"/>
    <property type="match status" value="1"/>
</dbReference>
<proteinExistence type="predicted"/>
<dbReference type="Pfam" id="PF00168">
    <property type="entry name" value="C2"/>
    <property type="match status" value="1"/>
</dbReference>
<evidence type="ECO:0000313" key="5">
    <source>
        <dbReference type="Proteomes" id="UP000266861"/>
    </source>
</evidence>
<dbReference type="Pfam" id="PF12416">
    <property type="entry name" value="DUF3668"/>
    <property type="match status" value="1"/>
</dbReference>
<evidence type="ECO:0000313" key="4">
    <source>
        <dbReference type="EMBL" id="RHZ61173.1"/>
    </source>
</evidence>
<comment type="caution">
    <text evidence="4">The sequence shown here is derived from an EMBL/GenBank/DDBJ whole genome shotgun (WGS) entry which is preliminary data.</text>
</comment>
<feature type="domain" description="C2" evidence="3">
    <location>
        <begin position="1"/>
        <end position="122"/>
    </location>
</feature>
<dbReference type="Proteomes" id="UP000266861">
    <property type="component" value="Unassembled WGS sequence"/>
</dbReference>
<dbReference type="PANTHER" id="PTHR21574:SF0">
    <property type="entry name" value="CENTROSOMAL PROTEIN OF 120 KDA"/>
    <property type="match status" value="1"/>
</dbReference>
<name>A0A397HIX0_9GLOM</name>
<evidence type="ECO:0000256" key="2">
    <source>
        <dbReference type="SAM" id="MobiDB-lite"/>
    </source>
</evidence>
<dbReference type="InterPro" id="IPR000008">
    <property type="entry name" value="C2_dom"/>
</dbReference>